<gene>
    <name evidence="1" type="ORF">EG68_06331</name>
</gene>
<feature type="non-terminal residue" evidence="1">
    <location>
        <position position="1"/>
    </location>
</feature>
<protein>
    <submittedName>
        <fullName evidence="1">Uncharacterized protein</fullName>
    </submittedName>
</protein>
<accession>A0A8S9YQE5</accession>
<sequence length="253" mass="28475">CAATDDRNATNSEELYSAPYWYEPKDTTENTWDGQQLKPRNPNYSGPSTYNLQIRGKLQNSEGAVMYIGALTQNDSTEFKNLETETCSHIKYFYTIGATMPLDAMDACKLTVRRGEQLQLSTLTVWYAEVILLITFNIKFFQYTDVGDEDPAAYLENLYVELKEFFQVPEHFLEGTVFSADTSTDLRNFSVTQLTNEKATYLSATTTAVLKVVGKENTPVTPILTNHTYSPAYTTVVPPPLSSHQSVFKECGK</sequence>
<reference evidence="1" key="1">
    <citation type="submission" date="2019-07" db="EMBL/GenBank/DDBJ databases">
        <title>Annotation for the trematode Paragonimus miyazaki's.</title>
        <authorList>
            <person name="Choi Y.-J."/>
        </authorList>
    </citation>
    <scope>NUCLEOTIDE SEQUENCE</scope>
    <source>
        <strain evidence="1">Japan</strain>
    </source>
</reference>
<dbReference type="OrthoDB" id="10628219at2759"/>
<dbReference type="EMBL" id="JTDE01002799">
    <property type="protein sequence ID" value="KAF7256864.1"/>
    <property type="molecule type" value="Genomic_DNA"/>
</dbReference>
<evidence type="ECO:0000313" key="2">
    <source>
        <dbReference type="Proteomes" id="UP000822476"/>
    </source>
</evidence>
<proteinExistence type="predicted"/>
<organism evidence="1 2">
    <name type="scientific">Paragonimus skrjabini miyazakii</name>
    <dbReference type="NCBI Taxonomy" id="59628"/>
    <lineage>
        <taxon>Eukaryota</taxon>
        <taxon>Metazoa</taxon>
        <taxon>Spiralia</taxon>
        <taxon>Lophotrochozoa</taxon>
        <taxon>Platyhelminthes</taxon>
        <taxon>Trematoda</taxon>
        <taxon>Digenea</taxon>
        <taxon>Plagiorchiida</taxon>
        <taxon>Troglotremata</taxon>
        <taxon>Troglotrematidae</taxon>
        <taxon>Paragonimus</taxon>
    </lineage>
</organism>
<comment type="caution">
    <text evidence="1">The sequence shown here is derived from an EMBL/GenBank/DDBJ whole genome shotgun (WGS) entry which is preliminary data.</text>
</comment>
<dbReference type="Proteomes" id="UP000822476">
    <property type="component" value="Unassembled WGS sequence"/>
</dbReference>
<keyword evidence="2" id="KW-1185">Reference proteome</keyword>
<evidence type="ECO:0000313" key="1">
    <source>
        <dbReference type="EMBL" id="KAF7256864.1"/>
    </source>
</evidence>
<name>A0A8S9YQE5_9TREM</name>
<dbReference type="AlphaFoldDB" id="A0A8S9YQE5"/>